<keyword evidence="1" id="KW-1133">Transmembrane helix</keyword>
<reference evidence="3" key="1">
    <citation type="journal article" date="2019" name="Int. J. Syst. Evol. Microbiol.">
        <title>The Global Catalogue of Microorganisms (GCM) 10K type strain sequencing project: providing services to taxonomists for standard genome sequencing and annotation.</title>
        <authorList>
            <consortium name="The Broad Institute Genomics Platform"/>
            <consortium name="The Broad Institute Genome Sequencing Center for Infectious Disease"/>
            <person name="Wu L."/>
            <person name="Ma J."/>
        </authorList>
    </citation>
    <scope>NUCLEOTIDE SEQUENCE [LARGE SCALE GENOMIC DNA]</scope>
    <source>
        <strain evidence="3">JCM 16242</strain>
    </source>
</reference>
<sequence length="119" mass="13153">MNARHRHEHAWVDARLLHRVALGLGVALVVIAALMYPLLRFWLAPQLTAGLQAPPPAPRLQADPATDLAAERAQQRQRLQSYRWVDRDAGIAQIPIGRAMALLVANHATRATSDAEDSR</sequence>
<dbReference type="EMBL" id="BAAAFO010000001">
    <property type="protein sequence ID" value="GAA0245271.1"/>
    <property type="molecule type" value="Genomic_DNA"/>
</dbReference>
<evidence type="ECO:0000313" key="3">
    <source>
        <dbReference type="Proteomes" id="UP001500657"/>
    </source>
</evidence>
<comment type="caution">
    <text evidence="2">The sequence shown here is derived from an EMBL/GenBank/DDBJ whole genome shotgun (WGS) entry which is preliminary data.</text>
</comment>
<keyword evidence="1" id="KW-0812">Transmembrane</keyword>
<dbReference type="Proteomes" id="UP001500657">
    <property type="component" value="Unassembled WGS sequence"/>
</dbReference>
<evidence type="ECO:0000313" key="2">
    <source>
        <dbReference type="EMBL" id="GAA0245271.1"/>
    </source>
</evidence>
<proteinExistence type="predicted"/>
<evidence type="ECO:0008006" key="4">
    <source>
        <dbReference type="Google" id="ProtNLM"/>
    </source>
</evidence>
<gene>
    <name evidence="2" type="ORF">GCM10009126_08670</name>
</gene>
<accession>A0ABP3E0H4</accession>
<feature type="transmembrane region" description="Helical" evidence="1">
    <location>
        <begin position="20"/>
        <end position="39"/>
    </location>
</feature>
<evidence type="ECO:0000256" key="1">
    <source>
        <dbReference type="SAM" id="Phobius"/>
    </source>
</evidence>
<name>A0ABP3E0H4_9GAMM</name>
<keyword evidence="1" id="KW-0472">Membrane</keyword>
<keyword evidence="3" id="KW-1185">Reference proteome</keyword>
<protein>
    <recommendedName>
        <fullName evidence="4">DUF4124 domain-containing protein</fullName>
    </recommendedName>
</protein>
<organism evidence="2 3">
    <name type="scientific">Rhodanobacter caeni</name>
    <dbReference type="NCBI Taxonomy" id="657654"/>
    <lineage>
        <taxon>Bacteria</taxon>
        <taxon>Pseudomonadati</taxon>
        <taxon>Pseudomonadota</taxon>
        <taxon>Gammaproteobacteria</taxon>
        <taxon>Lysobacterales</taxon>
        <taxon>Rhodanobacteraceae</taxon>
        <taxon>Rhodanobacter</taxon>
    </lineage>
</organism>
<dbReference type="RefSeq" id="WP_343880519.1">
    <property type="nucleotide sequence ID" value="NZ_BAAAFO010000001.1"/>
</dbReference>